<proteinExistence type="predicted"/>
<protein>
    <submittedName>
        <fullName evidence="1">Uncharacterized protein</fullName>
    </submittedName>
</protein>
<sequence length="183" mass="20963">MNMLIYCENGNLTIRKPNGLEYSFENTDKPELGFEYDVLVYDDIEVKILKWDNDKQFDDQEKINLIDSEIDAIETYISNSAPPEGVSLQNQYSGNLQQMAEGYIVDQADSYGFSGTMDVIGAGREGSNHPMRSDARRVLEYYDAVWNVYLNVVNEIRNTREDTLQDFETYSSQLPSPQKALID</sequence>
<organism evidence="1">
    <name type="scientific">marine metagenome</name>
    <dbReference type="NCBI Taxonomy" id="408172"/>
    <lineage>
        <taxon>unclassified sequences</taxon>
        <taxon>metagenomes</taxon>
        <taxon>ecological metagenomes</taxon>
    </lineage>
</organism>
<evidence type="ECO:0000313" key="1">
    <source>
        <dbReference type="EMBL" id="SVA29787.1"/>
    </source>
</evidence>
<reference evidence="1" key="1">
    <citation type="submission" date="2018-05" db="EMBL/GenBank/DDBJ databases">
        <authorList>
            <person name="Lanie J.A."/>
            <person name="Ng W.-L."/>
            <person name="Kazmierczak K.M."/>
            <person name="Andrzejewski T.M."/>
            <person name="Davidsen T.M."/>
            <person name="Wayne K.J."/>
            <person name="Tettelin H."/>
            <person name="Glass J.I."/>
            <person name="Rusch D."/>
            <person name="Podicherti R."/>
            <person name="Tsui H.-C.T."/>
            <person name="Winkler M.E."/>
        </authorList>
    </citation>
    <scope>NUCLEOTIDE SEQUENCE</scope>
</reference>
<dbReference type="AlphaFoldDB" id="A0A381UR22"/>
<name>A0A381UR22_9ZZZZ</name>
<accession>A0A381UR22</accession>
<gene>
    <name evidence="1" type="ORF">METZ01_LOCUS82641</name>
</gene>
<dbReference type="EMBL" id="UINC01006812">
    <property type="protein sequence ID" value="SVA29787.1"/>
    <property type="molecule type" value="Genomic_DNA"/>
</dbReference>